<dbReference type="OrthoDB" id="798298at2"/>
<dbReference type="RefSeq" id="WP_127822906.1">
    <property type="nucleotide sequence ID" value="NZ_RQSM01000002.1"/>
</dbReference>
<comment type="caution">
    <text evidence="2">The sequence shown here is derived from an EMBL/GenBank/DDBJ whole genome shotgun (WGS) entry which is preliminary data.</text>
</comment>
<feature type="domain" description="Glycosyl transferase family 1" evidence="1">
    <location>
        <begin position="190"/>
        <end position="309"/>
    </location>
</feature>
<evidence type="ECO:0000313" key="3">
    <source>
        <dbReference type="Proteomes" id="UP000288951"/>
    </source>
</evidence>
<dbReference type="SUPFAM" id="SSF53756">
    <property type="entry name" value="UDP-Glycosyltransferase/glycogen phosphorylase"/>
    <property type="match status" value="1"/>
</dbReference>
<keyword evidence="3" id="KW-1185">Reference proteome</keyword>
<dbReference type="GO" id="GO:0016757">
    <property type="term" value="F:glycosyltransferase activity"/>
    <property type="evidence" value="ECO:0007669"/>
    <property type="project" value="InterPro"/>
</dbReference>
<proteinExistence type="predicted"/>
<protein>
    <submittedName>
        <fullName evidence="2">Glycosyltransferase</fullName>
    </submittedName>
</protein>
<dbReference type="Gene3D" id="3.40.50.2000">
    <property type="entry name" value="Glycogen Phosphorylase B"/>
    <property type="match status" value="2"/>
</dbReference>
<evidence type="ECO:0000313" key="2">
    <source>
        <dbReference type="EMBL" id="RVU91800.1"/>
    </source>
</evidence>
<organism evidence="2 3">
    <name type="scientific">Flavobacterium columnare</name>
    <dbReference type="NCBI Taxonomy" id="996"/>
    <lineage>
        <taxon>Bacteria</taxon>
        <taxon>Pseudomonadati</taxon>
        <taxon>Bacteroidota</taxon>
        <taxon>Flavobacteriia</taxon>
        <taxon>Flavobacteriales</taxon>
        <taxon>Flavobacteriaceae</taxon>
        <taxon>Flavobacterium</taxon>
    </lineage>
</organism>
<name>A0A437UDT8_9FLAO</name>
<sequence length="388" mass="45282">MKNILYLFSTADTSVAKVALNQINALRKYYPDLNIKIACVNYYPEGSLIEDEIFFYKKKYCYNQILNYFKSIFFVRKVKCSFKPDITISNLGAVNAYNALLGKEIKIGIFHAPMIQFNQKNIISKSLNFLALRLLYQKLDGIIGISQEVVNDLKVHKVNDDIQLEYNIHDFDQIDKIKDELIDENLFGTKRQREILCLGMIDRNKRQDLIIKSLCSLDDTILYIVGKVLDENYYNELLNLIEVLGIIERVRFIPFMNNPYPLIQRVDVLISSSISEGLPGVIIESLYLNTPVLCTNSSLGIWEIFNKKEIYNSKLNNVEFCEKGIIIPNPNHITEDLMIKIIVNTISYIYRNNRYYKINEFFFSEKISENNIISFYNFLKKKYNENSN</sequence>
<reference evidence="2" key="1">
    <citation type="submission" date="2018-12" db="EMBL/GenBank/DDBJ databases">
        <title>Draft genome sequence of Flaovobacterium columnare ARS1 isolated from channel catfish in Alabama.</title>
        <authorList>
            <person name="Cai W."/>
            <person name="Arias C."/>
        </authorList>
    </citation>
    <scope>NUCLEOTIDE SEQUENCE [LARGE SCALE GENOMIC DNA]</scope>
    <source>
        <strain evidence="2">ARS1</strain>
    </source>
</reference>
<dbReference type="Proteomes" id="UP000288951">
    <property type="component" value="Unassembled WGS sequence"/>
</dbReference>
<gene>
    <name evidence="2" type="ORF">EH230_02140</name>
</gene>
<evidence type="ECO:0000259" key="1">
    <source>
        <dbReference type="Pfam" id="PF00534"/>
    </source>
</evidence>
<dbReference type="Pfam" id="PF00534">
    <property type="entry name" value="Glycos_transf_1"/>
    <property type="match status" value="1"/>
</dbReference>
<dbReference type="EMBL" id="RQSM01000002">
    <property type="protein sequence ID" value="RVU91800.1"/>
    <property type="molecule type" value="Genomic_DNA"/>
</dbReference>
<dbReference type="InterPro" id="IPR001296">
    <property type="entry name" value="Glyco_trans_1"/>
</dbReference>
<dbReference type="AlphaFoldDB" id="A0A437UDT8"/>
<dbReference type="PANTHER" id="PTHR12526">
    <property type="entry name" value="GLYCOSYLTRANSFERASE"/>
    <property type="match status" value="1"/>
</dbReference>
<accession>A0A437UDT8</accession>